<dbReference type="EMBL" id="OBDO01000011">
    <property type="protein sequence ID" value="SNX98694.1"/>
    <property type="molecule type" value="Genomic_DNA"/>
</dbReference>
<dbReference type="Proteomes" id="UP000219514">
    <property type="component" value="Unassembled WGS sequence"/>
</dbReference>
<protein>
    <submittedName>
        <fullName evidence="1">Uncharacterized protein</fullName>
    </submittedName>
</protein>
<evidence type="ECO:0000313" key="1">
    <source>
        <dbReference type="EMBL" id="SNX98694.1"/>
    </source>
</evidence>
<keyword evidence="2" id="KW-1185">Reference proteome</keyword>
<reference evidence="1 2" key="1">
    <citation type="submission" date="2017-09" db="EMBL/GenBank/DDBJ databases">
        <authorList>
            <person name="Ehlers B."/>
            <person name="Leendertz F.H."/>
        </authorList>
    </citation>
    <scope>NUCLEOTIDE SEQUENCE [LARGE SCALE GENOMIC DNA]</scope>
    <source>
        <strain evidence="1 2">DSM 46844</strain>
    </source>
</reference>
<accession>A0A285EKK6</accession>
<dbReference type="AlphaFoldDB" id="A0A285EKK6"/>
<name>A0A285EKK6_9ACTN</name>
<sequence length="68" mass="7105">MSTRTSREAAFVVDVPPPWRARVLVQGPGPALTAGDVPDGVAVIRLVPTGVTSWGLDGSRRAHLGARC</sequence>
<evidence type="ECO:0000313" key="2">
    <source>
        <dbReference type="Proteomes" id="UP000219514"/>
    </source>
</evidence>
<gene>
    <name evidence="1" type="ORF">SAMN06893097_111210</name>
</gene>
<organism evidence="1 2">
    <name type="scientific">Geodermatophilus sabuli</name>
    <dbReference type="NCBI Taxonomy" id="1564158"/>
    <lineage>
        <taxon>Bacteria</taxon>
        <taxon>Bacillati</taxon>
        <taxon>Actinomycetota</taxon>
        <taxon>Actinomycetes</taxon>
        <taxon>Geodermatophilales</taxon>
        <taxon>Geodermatophilaceae</taxon>
        <taxon>Geodermatophilus</taxon>
    </lineage>
</organism>
<proteinExistence type="predicted"/>